<keyword evidence="4" id="KW-0862">Zinc</keyword>
<evidence type="ECO:0008006" key="8">
    <source>
        <dbReference type="Google" id="ProtNLM"/>
    </source>
</evidence>
<evidence type="ECO:0000256" key="5">
    <source>
        <dbReference type="ARBA" id="ARBA00023002"/>
    </source>
</evidence>
<dbReference type="PANTHER" id="PTHR21256">
    <property type="entry name" value="HISTIDINOL DEHYDROGENASE HDH"/>
    <property type="match status" value="1"/>
</dbReference>
<dbReference type="NCBIfam" id="TIGR00069">
    <property type="entry name" value="hisD"/>
    <property type="match status" value="1"/>
</dbReference>
<dbReference type="GO" id="GO:0004399">
    <property type="term" value="F:histidinol dehydrogenase activity"/>
    <property type="evidence" value="ECO:0007669"/>
    <property type="project" value="TreeGrafter"/>
</dbReference>
<dbReference type="GO" id="GO:0005829">
    <property type="term" value="C:cytosol"/>
    <property type="evidence" value="ECO:0007669"/>
    <property type="project" value="TreeGrafter"/>
</dbReference>
<evidence type="ECO:0000256" key="4">
    <source>
        <dbReference type="ARBA" id="ARBA00022833"/>
    </source>
</evidence>
<organism evidence="7">
    <name type="scientific">marine metagenome</name>
    <dbReference type="NCBI Taxonomy" id="408172"/>
    <lineage>
        <taxon>unclassified sequences</taxon>
        <taxon>metagenomes</taxon>
        <taxon>ecological metagenomes</taxon>
    </lineage>
</organism>
<dbReference type="InterPro" id="IPR016161">
    <property type="entry name" value="Ald_DH/histidinol_DH"/>
</dbReference>
<dbReference type="SUPFAM" id="SSF53720">
    <property type="entry name" value="ALDH-like"/>
    <property type="match status" value="1"/>
</dbReference>
<comment type="cofactor">
    <cofactor evidence="1">
        <name>Zn(2+)</name>
        <dbReference type="ChEBI" id="CHEBI:29105"/>
    </cofactor>
</comment>
<feature type="region of interest" description="Disordered" evidence="6">
    <location>
        <begin position="21"/>
        <end position="40"/>
    </location>
</feature>
<dbReference type="PRINTS" id="PR00083">
    <property type="entry name" value="HOLDHDRGNASE"/>
</dbReference>
<dbReference type="Pfam" id="PF00815">
    <property type="entry name" value="Histidinol_dh"/>
    <property type="match status" value="1"/>
</dbReference>
<dbReference type="GO" id="GO:0051287">
    <property type="term" value="F:NAD binding"/>
    <property type="evidence" value="ECO:0007669"/>
    <property type="project" value="InterPro"/>
</dbReference>
<dbReference type="AlphaFoldDB" id="A0A381W1S6"/>
<keyword evidence="5" id="KW-0560">Oxidoreductase</keyword>
<dbReference type="GO" id="GO:0046872">
    <property type="term" value="F:metal ion binding"/>
    <property type="evidence" value="ECO:0007669"/>
    <property type="project" value="UniProtKB-KW"/>
</dbReference>
<evidence type="ECO:0000256" key="2">
    <source>
        <dbReference type="ARBA" id="ARBA00010178"/>
    </source>
</evidence>
<dbReference type="FunFam" id="3.40.50.1980:FF:000026">
    <property type="entry name" value="Histidinol dehydrogenase"/>
    <property type="match status" value="1"/>
</dbReference>
<protein>
    <recommendedName>
        <fullName evidence="8">Histidinol dehydrogenase</fullName>
    </recommendedName>
</protein>
<accession>A0A381W1S6</accession>
<dbReference type="GO" id="GO:0000105">
    <property type="term" value="P:L-histidine biosynthetic process"/>
    <property type="evidence" value="ECO:0007669"/>
    <property type="project" value="TreeGrafter"/>
</dbReference>
<comment type="similarity">
    <text evidence="2">Belongs to the histidinol dehydrogenase family.</text>
</comment>
<dbReference type="PANTHER" id="PTHR21256:SF2">
    <property type="entry name" value="HISTIDINE BIOSYNTHESIS TRIFUNCTIONAL PROTEIN"/>
    <property type="match status" value="1"/>
</dbReference>
<gene>
    <name evidence="7" type="ORF">METZ01_LOCUS98701</name>
</gene>
<dbReference type="Gene3D" id="3.40.50.1980">
    <property type="entry name" value="Nitrogenase molybdenum iron protein domain"/>
    <property type="match status" value="2"/>
</dbReference>
<proteinExistence type="inferred from homology"/>
<name>A0A381W1S6_9ZZZZ</name>
<evidence type="ECO:0000256" key="3">
    <source>
        <dbReference type="ARBA" id="ARBA00022723"/>
    </source>
</evidence>
<dbReference type="InterPro" id="IPR012131">
    <property type="entry name" value="Hstdl_DH"/>
</dbReference>
<evidence type="ECO:0000256" key="1">
    <source>
        <dbReference type="ARBA" id="ARBA00001947"/>
    </source>
</evidence>
<reference evidence="7" key="1">
    <citation type="submission" date="2018-05" db="EMBL/GenBank/DDBJ databases">
        <authorList>
            <person name="Lanie J.A."/>
            <person name="Ng W.-L."/>
            <person name="Kazmierczak K.M."/>
            <person name="Andrzejewski T.M."/>
            <person name="Davidsen T.M."/>
            <person name="Wayne K.J."/>
            <person name="Tettelin H."/>
            <person name="Glass J.I."/>
            <person name="Rusch D."/>
            <person name="Podicherti R."/>
            <person name="Tsui H.-C.T."/>
            <person name="Winkler M.E."/>
        </authorList>
    </citation>
    <scope>NUCLEOTIDE SEQUENCE</scope>
</reference>
<keyword evidence="3" id="KW-0479">Metal-binding</keyword>
<evidence type="ECO:0000313" key="7">
    <source>
        <dbReference type="EMBL" id="SVA45847.1"/>
    </source>
</evidence>
<feature type="non-terminal residue" evidence="7">
    <location>
        <position position="311"/>
    </location>
</feature>
<dbReference type="EMBL" id="UINC01010293">
    <property type="protein sequence ID" value="SVA45847.1"/>
    <property type="molecule type" value="Genomic_DNA"/>
</dbReference>
<dbReference type="CDD" id="cd06572">
    <property type="entry name" value="Histidinol_dh"/>
    <property type="match status" value="1"/>
</dbReference>
<sequence>MNIKIINGLAKAKEAFSMRSQTLPGEDRHNNSTDISSPHQSVKQIIEDVRNFGDKALYKYRNSLDGLSSQPLEIDNSSITKAYNEIDAELVNALKLSANRIEEYHKATLPKSWFDDSMGLGEKAIPLNRAGVYTPGGTASYPSSVLMTAIPARVAGVKEVIVCTPSTSPEVLAAAAIAKVDRVFNVGGAQAIAAMTYGTESIPQVDIVCGPGNIYVTLAKKMVFGDVAIDGLYGPTEMVLIADDTANPIHCSADLLAQAEHDPLASPILVTNSIDLIEKVKVQLLKQIETLERRDTISASLDHKGRLILVD</sequence>
<evidence type="ECO:0000256" key="6">
    <source>
        <dbReference type="SAM" id="MobiDB-lite"/>
    </source>
</evidence>